<dbReference type="PANTHER" id="PTHR30086">
    <property type="entry name" value="ARGININE EXPORTER PROTEIN ARGO"/>
    <property type="match status" value="1"/>
</dbReference>
<sequence>MSLETWLLFFVAYLIVTLSPGPNVLLVVKNAVRHGYKAASVTILMNLLCQLFIIILVALGAGALLASSPMLFFLLKLIGGVYLIYLGVTGLLSKRNSRRVGVKEVITTFSYRKLSKEAFFVSASNPKTVIFLSAFLPQFLSPDSSILIQFGAMFLTICFIVALVHLAYSYITKNISNKWSELGSKKLFSNITNSAFIAFGCGVLFSHRAT</sequence>
<evidence type="ECO:0000313" key="8">
    <source>
        <dbReference type="Proteomes" id="UP001209713"/>
    </source>
</evidence>
<comment type="subcellular location">
    <subcellularLocation>
        <location evidence="1">Cell membrane</location>
        <topology evidence="1">Multi-pass membrane protein</topology>
    </subcellularLocation>
</comment>
<dbReference type="PANTHER" id="PTHR30086:SF20">
    <property type="entry name" value="ARGININE EXPORTER PROTEIN ARGO-RELATED"/>
    <property type="match status" value="1"/>
</dbReference>
<feature type="transmembrane region" description="Helical" evidence="6">
    <location>
        <begin position="6"/>
        <end position="28"/>
    </location>
</feature>
<feature type="transmembrane region" description="Helical" evidence="6">
    <location>
        <begin position="118"/>
        <end position="140"/>
    </location>
</feature>
<organism evidence="7 8">
    <name type="scientific">Marinomonas sargassi</name>
    <dbReference type="NCBI Taxonomy" id="2984494"/>
    <lineage>
        <taxon>Bacteria</taxon>
        <taxon>Pseudomonadati</taxon>
        <taxon>Pseudomonadota</taxon>
        <taxon>Gammaproteobacteria</taxon>
        <taxon>Oceanospirillales</taxon>
        <taxon>Oceanospirillaceae</taxon>
        <taxon>Marinomonas</taxon>
    </lineage>
</organism>
<evidence type="ECO:0000313" key="7">
    <source>
        <dbReference type="EMBL" id="MCV2402259.1"/>
    </source>
</evidence>
<accession>A0ABT2YQT8</accession>
<keyword evidence="4 6" id="KW-1133">Transmembrane helix</keyword>
<evidence type="ECO:0000256" key="5">
    <source>
        <dbReference type="ARBA" id="ARBA00023136"/>
    </source>
</evidence>
<name>A0ABT2YQT8_9GAMM</name>
<dbReference type="Pfam" id="PF01810">
    <property type="entry name" value="LysE"/>
    <property type="match status" value="1"/>
</dbReference>
<evidence type="ECO:0000256" key="2">
    <source>
        <dbReference type="ARBA" id="ARBA00022475"/>
    </source>
</evidence>
<keyword evidence="8" id="KW-1185">Reference proteome</keyword>
<dbReference type="InterPro" id="IPR001123">
    <property type="entry name" value="LeuE-type"/>
</dbReference>
<keyword evidence="5 6" id="KW-0472">Membrane</keyword>
<feature type="transmembrane region" description="Helical" evidence="6">
    <location>
        <begin position="71"/>
        <end position="93"/>
    </location>
</feature>
<feature type="transmembrane region" description="Helical" evidence="6">
    <location>
        <begin position="187"/>
        <end position="205"/>
    </location>
</feature>
<gene>
    <name evidence="7" type="ORF">OFY17_05085</name>
</gene>
<dbReference type="EMBL" id="JAOVZB010000002">
    <property type="protein sequence ID" value="MCV2402259.1"/>
    <property type="molecule type" value="Genomic_DNA"/>
</dbReference>
<evidence type="ECO:0000256" key="1">
    <source>
        <dbReference type="ARBA" id="ARBA00004651"/>
    </source>
</evidence>
<protein>
    <submittedName>
        <fullName evidence="7">LysE family translocator</fullName>
    </submittedName>
</protein>
<evidence type="ECO:0000256" key="4">
    <source>
        <dbReference type="ARBA" id="ARBA00022989"/>
    </source>
</evidence>
<dbReference type="PIRSF" id="PIRSF006324">
    <property type="entry name" value="LeuE"/>
    <property type="match status" value="1"/>
</dbReference>
<comment type="caution">
    <text evidence="7">The sequence shown here is derived from an EMBL/GenBank/DDBJ whole genome shotgun (WGS) entry which is preliminary data.</text>
</comment>
<evidence type="ECO:0000256" key="6">
    <source>
        <dbReference type="SAM" id="Phobius"/>
    </source>
</evidence>
<keyword evidence="2" id="KW-1003">Cell membrane</keyword>
<evidence type="ECO:0000256" key="3">
    <source>
        <dbReference type="ARBA" id="ARBA00022692"/>
    </source>
</evidence>
<proteinExistence type="predicted"/>
<keyword evidence="3 6" id="KW-0812">Transmembrane</keyword>
<dbReference type="Proteomes" id="UP001209713">
    <property type="component" value="Unassembled WGS sequence"/>
</dbReference>
<feature type="transmembrane region" description="Helical" evidence="6">
    <location>
        <begin position="146"/>
        <end position="166"/>
    </location>
</feature>
<feature type="transmembrane region" description="Helical" evidence="6">
    <location>
        <begin position="40"/>
        <end position="65"/>
    </location>
</feature>
<reference evidence="7 8" key="1">
    <citation type="submission" date="2022-10" db="EMBL/GenBank/DDBJ databases">
        <title>Marinomonas transparenta sp. nov. and Marinomonas sargassi sp. nov., isolated from marine alga (Sargassum natans (L.) Gaillon).</title>
        <authorList>
            <person name="Wang Y."/>
        </authorList>
    </citation>
    <scope>NUCLEOTIDE SEQUENCE [LARGE SCALE GENOMIC DNA]</scope>
    <source>
        <strain evidence="7 8">C2222</strain>
    </source>
</reference>
<dbReference type="RefSeq" id="WP_263529640.1">
    <property type="nucleotide sequence ID" value="NZ_JAOVZB010000002.1"/>
</dbReference>